<reference evidence="4 5" key="1">
    <citation type="submission" date="2017-04" db="EMBL/GenBank/DDBJ databases">
        <title>Burkholderia puraquae sp. nov., a novel Burkholderia cepacia complex species from hospital setting samples.</title>
        <authorList>
            <person name="Martina P."/>
            <person name="Leguizamon M."/>
            <person name="Prieto C."/>
            <person name="Sousa S."/>
            <person name="Montanaro P."/>
            <person name="Draghi W."/>
            <person name="Staembler M."/>
            <person name="Bettiol M."/>
            <person name="Figoli C."/>
            <person name="Palau J."/>
            <person name="Alvarez F."/>
            <person name="Benetti S."/>
            <person name="Anchat E."/>
            <person name="Vescina C."/>
            <person name="Ferreras J."/>
            <person name="Lasch P."/>
            <person name="Lagares A."/>
            <person name="Zorreguieta A."/>
            <person name="Yantorno O."/>
            <person name="Bosch A."/>
        </authorList>
    </citation>
    <scope>NUCLEOTIDE SEQUENCE [LARGE SCALE GENOMIC DNA]</scope>
    <source>
        <strain evidence="4 5">CAMPA 1040</strain>
    </source>
</reference>
<accession>A0A1X1PMT6</accession>
<evidence type="ECO:0000313" key="4">
    <source>
        <dbReference type="EMBL" id="ORT88267.1"/>
    </source>
</evidence>
<name>A0A1X1PMT6_9BURK</name>
<sequence length="157" mass="16927">MKFIPKYLAATAATLALAAPLATAAHAAEPAKAAPQPLVSFPVSDLKWRELPGTGGIKVADLRGSITGHGPYDAFVIFPAGKDNPYHLHTQNLPTVVLKGTFYAIVDGKRTEYPAGSFYNLPADMPHYSGCEKGEDCLLFQYQADHFDLVPVAKKQE</sequence>
<keyword evidence="5" id="KW-1185">Reference proteome</keyword>
<proteinExistence type="predicted"/>
<evidence type="ECO:0000313" key="3">
    <source>
        <dbReference type="EMBL" id="CAB3750253.1"/>
    </source>
</evidence>
<protein>
    <submittedName>
        <fullName evidence="4">Cupin</fullName>
    </submittedName>
</protein>
<dbReference type="OrthoDB" id="1433532at2"/>
<organism evidence="4 5">
    <name type="scientific">Burkholderia puraquae</name>
    <dbReference type="NCBI Taxonomy" id="1904757"/>
    <lineage>
        <taxon>Bacteria</taxon>
        <taxon>Pseudomonadati</taxon>
        <taxon>Pseudomonadota</taxon>
        <taxon>Betaproteobacteria</taxon>
        <taxon>Burkholderiales</taxon>
        <taxon>Burkholderiaceae</taxon>
        <taxon>Burkholderia</taxon>
        <taxon>Burkholderia cepacia complex</taxon>
    </lineage>
</organism>
<dbReference type="InterPro" id="IPR013096">
    <property type="entry name" value="Cupin_2"/>
</dbReference>
<dbReference type="Proteomes" id="UP000494135">
    <property type="component" value="Unassembled WGS sequence"/>
</dbReference>
<evidence type="ECO:0000259" key="2">
    <source>
        <dbReference type="Pfam" id="PF07883"/>
    </source>
</evidence>
<dbReference type="EMBL" id="NBYX01000002">
    <property type="protein sequence ID" value="ORT88267.1"/>
    <property type="molecule type" value="Genomic_DNA"/>
</dbReference>
<dbReference type="Pfam" id="PF07883">
    <property type="entry name" value="Cupin_2"/>
    <property type="match status" value="1"/>
</dbReference>
<keyword evidence="1" id="KW-0732">Signal</keyword>
<reference evidence="3 6" key="2">
    <citation type="submission" date="2020-04" db="EMBL/GenBank/DDBJ databases">
        <authorList>
            <person name="De Canck E."/>
        </authorList>
    </citation>
    <scope>NUCLEOTIDE SEQUENCE [LARGE SCALE GENOMIC DNA]</scope>
    <source>
        <strain evidence="3 6">LMG 29660</strain>
    </source>
</reference>
<feature type="signal peptide" evidence="1">
    <location>
        <begin position="1"/>
        <end position="27"/>
    </location>
</feature>
<feature type="domain" description="Cupin type-2" evidence="2">
    <location>
        <begin position="75"/>
        <end position="138"/>
    </location>
</feature>
<evidence type="ECO:0000313" key="6">
    <source>
        <dbReference type="Proteomes" id="UP000494135"/>
    </source>
</evidence>
<dbReference type="SUPFAM" id="SSF51182">
    <property type="entry name" value="RmlC-like cupins"/>
    <property type="match status" value="1"/>
</dbReference>
<feature type="chain" id="PRO_5044567832" evidence="1">
    <location>
        <begin position="28"/>
        <end position="157"/>
    </location>
</feature>
<evidence type="ECO:0000256" key="1">
    <source>
        <dbReference type="SAM" id="SignalP"/>
    </source>
</evidence>
<dbReference type="InterPro" id="IPR014710">
    <property type="entry name" value="RmlC-like_jellyroll"/>
</dbReference>
<dbReference type="EMBL" id="CADIKG010000002">
    <property type="protein sequence ID" value="CAB3750253.1"/>
    <property type="molecule type" value="Genomic_DNA"/>
</dbReference>
<dbReference type="AlphaFoldDB" id="A0A1X1PMT6"/>
<dbReference type="Proteomes" id="UP000193146">
    <property type="component" value="Unassembled WGS sequence"/>
</dbReference>
<dbReference type="RefSeq" id="WP_085038349.1">
    <property type="nucleotide sequence ID" value="NZ_CADIKG010000002.1"/>
</dbReference>
<gene>
    <name evidence="4" type="ORF">B7G54_06625</name>
    <name evidence="3" type="ORF">LMG29660_01213</name>
</gene>
<evidence type="ECO:0000313" key="5">
    <source>
        <dbReference type="Proteomes" id="UP000193146"/>
    </source>
</evidence>
<dbReference type="InterPro" id="IPR011051">
    <property type="entry name" value="RmlC_Cupin_sf"/>
</dbReference>
<dbReference type="Gene3D" id="2.60.120.10">
    <property type="entry name" value="Jelly Rolls"/>
    <property type="match status" value="1"/>
</dbReference>